<reference evidence="2" key="1">
    <citation type="submission" date="2016-10" db="EMBL/GenBank/DDBJ databases">
        <authorList>
            <person name="Varghese N."/>
            <person name="Submissions S."/>
        </authorList>
    </citation>
    <scope>NUCLEOTIDE SEQUENCE [LARGE SCALE GENOMIC DNA]</scope>
    <source>
        <strain evidence="2">DSM 17038</strain>
    </source>
</reference>
<evidence type="ECO:0008006" key="3">
    <source>
        <dbReference type="Google" id="ProtNLM"/>
    </source>
</evidence>
<keyword evidence="2" id="KW-1185">Reference proteome</keyword>
<name>A0A1I2UJE8_9FIRM</name>
<dbReference type="NCBIfam" id="NF045809">
    <property type="entry name" value="seleno_TsoX"/>
    <property type="match status" value="1"/>
</dbReference>
<protein>
    <recommendedName>
        <fullName evidence="3">Thioredoxin domain-containing protein</fullName>
    </recommendedName>
</protein>
<dbReference type="OrthoDB" id="5422773at2"/>
<proteinExistence type="predicted"/>
<sequence length="71" mass="8140">MSCQKAIGVAKKMKEKFGDKIELNIYLNDSEEAKSYTLLSSTNVFVNDQLVSREIALDKENMYDFLNEITN</sequence>
<dbReference type="AlphaFoldDB" id="A0A1I2UJE8"/>
<dbReference type="Proteomes" id="UP000199337">
    <property type="component" value="Unassembled WGS sequence"/>
</dbReference>
<evidence type="ECO:0000313" key="1">
    <source>
        <dbReference type="EMBL" id="SFG77255.1"/>
    </source>
</evidence>
<evidence type="ECO:0000313" key="2">
    <source>
        <dbReference type="Proteomes" id="UP000199337"/>
    </source>
</evidence>
<dbReference type="STRING" id="341036.SAMN05660649_02657"/>
<dbReference type="EMBL" id="FOOX01000009">
    <property type="protein sequence ID" value="SFG77255.1"/>
    <property type="molecule type" value="Genomic_DNA"/>
</dbReference>
<dbReference type="InterPro" id="IPR054792">
    <property type="entry name" value="TsoX"/>
</dbReference>
<gene>
    <name evidence="1" type="ORF">SAMN05660649_02657</name>
</gene>
<dbReference type="Pfam" id="PF26315">
    <property type="entry name" value="TsoX"/>
    <property type="match status" value="1"/>
</dbReference>
<accession>A0A1I2UJE8</accession>
<organism evidence="1 2">
    <name type="scientific">Desulfotruncus arcticus DSM 17038</name>
    <dbReference type="NCBI Taxonomy" id="1121424"/>
    <lineage>
        <taxon>Bacteria</taxon>
        <taxon>Bacillati</taxon>
        <taxon>Bacillota</taxon>
        <taxon>Clostridia</taxon>
        <taxon>Eubacteriales</taxon>
        <taxon>Desulfallaceae</taxon>
        <taxon>Desulfotruncus</taxon>
    </lineage>
</organism>